<protein>
    <recommendedName>
        <fullName evidence="2">Leucine-rich repeat-containing protein 51</fullName>
    </recommendedName>
</protein>
<evidence type="ECO:0000256" key="1">
    <source>
        <dbReference type="ARBA" id="ARBA00004496"/>
    </source>
</evidence>
<dbReference type="InterPro" id="IPR032675">
    <property type="entry name" value="LRR_dom_sf"/>
</dbReference>
<keyword evidence="3" id="KW-0963">Cytoplasm</keyword>
<dbReference type="SUPFAM" id="SSF52058">
    <property type="entry name" value="L domain-like"/>
    <property type="match status" value="1"/>
</dbReference>
<accession>A0AAV7P5U6</accession>
<reference evidence="6" key="1">
    <citation type="journal article" date="2022" name="bioRxiv">
        <title>Sequencing and chromosome-scale assembly of the giantPleurodeles waltlgenome.</title>
        <authorList>
            <person name="Brown T."/>
            <person name="Elewa A."/>
            <person name="Iarovenko S."/>
            <person name="Subramanian E."/>
            <person name="Araus A.J."/>
            <person name="Petzold A."/>
            <person name="Susuki M."/>
            <person name="Suzuki K.-i.T."/>
            <person name="Hayashi T."/>
            <person name="Toyoda A."/>
            <person name="Oliveira C."/>
            <person name="Osipova E."/>
            <person name="Leigh N.D."/>
            <person name="Simon A."/>
            <person name="Yun M.H."/>
        </authorList>
    </citation>
    <scope>NUCLEOTIDE SEQUENCE</scope>
    <source>
        <strain evidence="6">20211129_DDA</strain>
        <tissue evidence="6">Liver</tissue>
    </source>
</reference>
<evidence type="ECO:0000313" key="6">
    <source>
        <dbReference type="EMBL" id="KAJ1120545.1"/>
    </source>
</evidence>
<keyword evidence="5" id="KW-0677">Repeat</keyword>
<comment type="subcellular location">
    <subcellularLocation>
        <location evidence="1">Cytoplasm</location>
    </subcellularLocation>
</comment>
<evidence type="ECO:0000256" key="4">
    <source>
        <dbReference type="ARBA" id="ARBA00022614"/>
    </source>
</evidence>
<dbReference type="Gene3D" id="3.80.10.10">
    <property type="entry name" value="Ribonuclease Inhibitor"/>
    <property type="match status" value="1"/>
</dbReference>
<keyword evidence="7" id="KW-1185">Reference proteome</keyword>
<evidence type="ECO:0000313" key="7">
    <source>
        <dbReference type="Proteomes" id="UP001066276"/>
    </source>
</evidence>
<evidence type="ECO:0000256" key="3">
    <source>
        <dbReference type="ARBA" id="ARBA00022490"/>
    </source>
</evidence>
<proteinExistence type="predicted"/>
<dbReference type="Pfam" id="PF14580">
    <property type="entry name" value="LRR_9"/>
    <property type="match status" value="1"/>
</dbReference>
<evidence type="ECO:0000256" key="2">
    <source>
        <dbReference type="ARBA" id="ARBA00014223"/>
    </source>
</evidence>
<sequence>MNPTISVQEALLGPPVDYSFKCINTVEDVLLEEPRVGAKPLKHSVDAKVITQSIRLNNNTLTDLTGFKDMTEQVLADPSQLRWIDLSFNDLLTIDTILTLYPNLYVLNLHGNSIKELSEVNKLAALPNLRSLTLHGNPIESEKGYRNYVIGLLPWLKSFDFSGVTKQDRTNAEVWKKMNIKHKRMKKKKKD</sequence>
<evidence type="ECO:0000256" key="5">
    <source>
        <dbReference type="ARBA" id="ARBA00022737"/>
    </source>
</evidence>
<dbReference type="Proteomes" id="UP001066276">
    <property type="component" value="Chromosome 8"/>
</dbReference>
<gene>
    <name evidence="6" type="ORF">NDU88_008710</name>
</gene>
<dbReference type="PROSITE" id="PS51450">
    <property type="entry name" value="LRR"/>
    <property type="match status" value="2"/>
</dbReference>
<dbReference type="InterPro" id="IPR001611">
    <property type="entry name" value="Leu-rich_rpt"/>
</dbReference>
<dbReference type="AlphaFoldDB" id="A0AAV7P5U6"/>
<keyword evidence="4" id="KW-0433">Leucine-rich repeat</keyword>
<name>A0AAV7P5U6_PLEWA</name>
<dbReference type="PANTHER" id="PTHR46545">
    <property type="entry name" value="LEUCINE-RICH REPEAT-CONTAINING PROTEIN 51"/>
    <property type="match status" value="1"/>
</dbReference>
<dbReference type="GO" id="GO:0005737">
    <property type="term" value="C:cytoplasm"/>
    <property type="evidence" value="ECO:0007669"/>
    <property type="project" value="UniProtKB-SubCell"/>
</dbReference>
<dbReference type="EMBL" id="JANPWB010000012">
    <property type="protein sequence ID" value="KAJ1120545.1"/>
    <property type="molecule type" value="Genomic_DNA"/>
</dbReference>
<comment type="caution">
    <text evidence="6">The sequence shown here is derived from an EMBL/GenBank/DDBJ whole genome shotgun (WGS) entry which is preliminary data.</text>
</comment>
<organism evidence="6 7">
    <name type="scientific">Pleurodeles waltl</name>
    <name type="common">Iberian ribbed newt</name>
    <dbReference type="NCBI Taxonomy" id="8319"/>
    <lineage>
        <taxon>Eukaryota</taxon>
        <taxon>Metazoa</taxon>
        <taxon>Chordata</taxon>
        <taxon>Craniata</taxon>
        <taxon>Vertebrata</taxon>
        <taxon>Euteleostomi</taxon>
        <taxon>Amphibia</taxon>
        <taxon>Batrachia</taxon>
        <taxon>Caudata</taxon>
        <taxon>Salamandroidea</taxon>
        <taxon>Salamandridae</taxon>
        <taxon>Pleurodelinae</taxon>
        <taxon>Pleurodeles</taxon>
    </lineage>
</organism>
<dbReference type="PANTHER" id="PTHR46545:SF1">
    <property type="entry name" value="LEUCINE-RICH REPEAT-CONTAINING PROTEIN 51"/>
    <property type="match status" value="1"/>
</dbReference>